<accession>A0A2K1R796</accession>
<gene>
    <name evidence="1" type="ORF">POPTR_T085600</name>
</gene>
<dbReference type="InParanoid" id="A0A2K1R796"/>
<proteinExistence type="predicted"/>
<dbReference type="AlphaFoldDB" id="A0A2K1R796"/>
<sequence length="66" mass="7514">MSSDFVFISSSLAILRARFVLRILLFCSTLIFSRSASLKFNSLISFQLHLRWLPGPPFPVVVFLIP</sequence>
<reference evidence="1" key="2">
    <citation type="submission" date="2017-07" db="EMBL/GenBank/DDBJ databases">
        <title>WGS assembly of Populus trichocarpa.</title>
        <authorList>
            <person name="Tuskan G."/>
            <person name="Difazio S."/>
            <person name="Jansson S."/>
            <person name="Bohlmann J."/>
            <person name="Grigoriev I."/>
            <person name="Hellsten U."/>
            <person name="Putnam N."/>
            <person name="Ralph S."/>
            <person name="Rombauts S."/>
            <person name="Salamov A."/>
            <person name="Schein J."/>
            <person name="Sterck L."/>
            <person name="Aerts A."/>
            <person name="Bhalerao R."/>
            <person name="Bhalerao R."/>
            <person name="Blaudez D."/>
            <person name="Boerjan W."/>
            <person name="Brun A."/>
            <person name="Brunner A."/>
            <person name="Busov V."/>
            <person name="Campbell M."/>
            <person name="Carlson J."/>
            <person name="Chalot M."/>
            <person name="Chapman J."/>
            <person name="Chen G."/>
            <person name="Cooper D."/>
            <person name="Coutinho P."/>
            <person name="Couturier J."/>
            <person name="Covert S."/>
            <person name="Cronk Q."/>
            <person name="Cunningham R."/>
            <person name="Davis J."/>
            <person name="Degroeve S."/>
            <person name="Dejardin A."/>
            <person name="Depamphilis C."/>
            <person name="Detter J."/>
            <person name="Dirks B."/>
            <person name="Dubchak I."/>
            <person name="Duplessis S."/>
            <person name="Ehlting J."/>
            <person name="Ellis B."/>
            <person name="Gendler K."/>
            <person name="Goodstein D."/>
            <person name="Gribskov M."/>
            <person name="Grimwood J."/>
            <person name="Groover A."/>
            <person name="Gunter L."/>
            <person name="Hamberger B."/>
            <person name="Heinze B."/>
            <person name="Helariutta Y."/>
            <person name="Henrissat B."/>
            <person name="Holligan D."/>
            <person name="Holt R."/>
            <person name="Huang W."/>
            <person name="Islam-Faridi N."/>
            <person name="Jones S."/>
            <person name="Jones-Rhoades M."/>
            <person name="Jorgensen R."/>
            <person name="Joshi C."/>
            <person name="Kangasjarvi J."/>
            <person name="Karlsson J."/>
            <person name="Kelleher C."/>
            <person name="Kirkpatrick R."/>
            <person name="Kirst M."/>
            <person name="Kohler A."/>
            <person name="Kalluri U."/>
            <person name="Larimer F."/>
            <person name="Leebens-Mack J."/>
            <person name="Leple J."/>
            <person name="Locascio P."/>
            <person name="Lou Y."/>
            <person name="Lucas S."/>
            <person name="Martin F."/>
            <person name="Montanini B."/>
            <person name="Napoli C."/>
            <person name="Nelson D."/>
            <person name="Nelson C."/>
            <person name="Nieminen K."/>
            <person name="Nilsson O."/>
            <person name="Pereda V."/>
            <person name="Peter G."/>
            <person name="Philippe R."/>
            <person name="Pilate G."/>
            <person name="Poliakov A."/>
            <person name="Razumovskaya J."/>
            <person name="Richardson P."/>
            <person name="Rinaldi C."/>
            <person name="Ritland K."/>
            <person name="Rouze P."/>
            <person name="Ryaboy D."/>
            <person name="Schmutz J."/>
            <person name="Schrader J."/>
            <person name="Segerman B."/>
            <person name="Shin H."/>
            <person name="Siddiqui A."/>
            <person name="Sterky F."/>
            <person name="Terry A."/>
            <person name="Tsai C."/>
            <person name="Uberbacher E."/>
            <person name="Unneberg P."/>
            <person name="Vahala J."/>
            <person name="Wall K."/>
            <person name="Wessler S."/>
            <person name="Yang G."/>
            <person name="Yin T."/>
            <person name="Douglas C."/>
            <person name="Marra M."/>
            <person name="Sandberg G."/>
            <person name="Van De Peer Y."/>
            <person name="Rokhsar D."/>
        </authorList>
    </citation>
    <scope>NUCLEOTIDE SEQUENCE</scope>
    <source>
        <strain evidence="1">Nisqually-1</strain>
    </source>
</reference>
<organism evidence="1">
    <name type="scientific">Populus trichocarpa</name>
    <name type="common">Western balsam poplar</name>
    <name type="synonym">Populus balsamifera subsp. trichocarpa</name>
    <dbReference type="NCBI Taxonomy" id="3694"/>
    <lineage>
        <taxon>Eukaryota</taxon>
        <taxon>Viridiplantae</taxon>
        <taxon>Streptophyta</taxon>
        <taxon>Embryophyta</taxon>
        <taxon>Tracheophyta</taxon>
        <taxon>Spermatophyta</taxon>
        <taxon>Magnoliopsida</taxon>
        <taxon>eudicotyledons</taxon>
        <taxon>Gunneridae</taxon>
        <taxon>Pentapetalae</taxon>
        <taxon>rosids</taxon>
        <taxon>fabids</taxon>
        <taxon>Malpighiales</taxon>
        <taxon>Salicaceae</taxon>
        <taxon>Saliceae</taxon>
        <taxon>Populus</taxon>
    </lineage>
</organism>
<name>A0A2K1R796_POPTR</name>
<evidence type="ECO:0000313" key="1">
    <source>
        <dbReference type="EMBL" id="PNS23155.1"/>
    </source>
</evidence>
<dbReference type="EMBL" id="KZ623398">
    <property type="protein sequence ID" value="PNS23155.1"/>
    <property type="molecule type" value="Genomic_DNA"/>
</dbReference>
<reference evidence="1" key="1">
    <citation type="journal article" date="2006" name="Science">
        <title>The genome of black cottonwood, Populus trichocarpa (Torr. &amp; Gray).</title>
        <authorList>
            <person name="Tuskan G.A."/>
            <person name="Difazio S."/>
            <person name="Jansson S."/>
            <person name="Bohlmann J."/>
            <person name="Grigoriev I."/>
            <person name="Hellsten U."/>
            <person name="Putnam N."/>
            <person name="Ralph S."/>
            <person name="Rombauts S."/>
            <person name="Salamov A."/>
            <person name="Schein J."/>
            <person name="Sterck L."/>
            <person name="Aerts A."/>
            <person name="Bhalerao R.R."/>
            <person name="Bhalerao R.P."/>
            <person name="Blaudez D."/>
            <person name="Boerjan W."/>
            <person name="Brun A."/>
            <person name="Brunner A."/>
            <person name="Busov V."/>
            <person name="Campbell M."/>
            <person name="Carlson J."/>
            <person name="Chalot M."/>
            <person name="Chapman J."/>
            <person name="Chen G.L."/>
            <person name="Cooper D."/>
            <person name="Coutinho P.M."/>
            <person name="Couturier J."/>
            <person name="Covert S."/>
            <person name="Cronk Q."/>
            <person name="Cunningham R."/>
            <person name="Davis J."/>
            <person name="Degroeve S."/>
            <person name="Dejardin A."/>
            <person name="Depamphilis C."/>
            <person name="Detter J."/>
            <person name="Dirks B."/>
            <person name="Dubchak I."/>
            <person name="Duplessis S."/>
            <person name="Ehlting J."/>
            <person name="Ellis B."/>
            <person name="Gendler K."/>
            <person name="Goodstein D."/>
            <person name="Gribskov M."/>
            <person name="Grimwood J."/>
            <person name="Groover A."/>
            <person name="Gunter L."/>
            <person name="Hamberger B."/>
            <person name="Heinze B."/>
            <person name="Helariutta Y."/>
            <person name="Henrissat B."/>
            <person name="Holligan D."/>
            <person name="Holt R."/>
            <person name="Huang W."/>
            <person name="Islam-Faridi N."/>
            <person name="Jones S."/>
            <person name="Jones-Rhoades M."/>
            <person name="Jorgensen R."/>
            <person name="Joshi C."/>
            <person name="Kangasjarvi J."/>
            <person name="Karlsson J."/>
            <person name="Kelleher C."/>
            <person name="Kirkpatrick R."/>
            <person name="Kirst M."/>
            <person name="Kohler A."/>
            <person name="Kalluri U."/>
            <person name="Larimer F."/>
            <person name="Leebens-Mack J."/>
            <person name="Leple J.C."/>
            <person name="Locascio P."/>
            <person name="Lou Y."/>
            <person name="Lucas S."/>
            <person name="Martin F."/>
            <person name="Montanini B."/>
            <person name="Napoli C."/>
            <person name="Nelson D.R."/>
            <person name="Nelson C."/>
            <person name="Nieminen K."/>
            <person name="Nilsson O."/>
            <person name="Pereda V."/>
            <person name="Peter G."/>
            <person name="Philippe R."/>
            <person name="Pilate G."/>
            <person name="Poliakov A."/>
            <person name="Razumovskaya J."/>
            <person name="Richardson P."/>
            <person name="Rinaldi C."/>
            <person name="Ritland K."/>
            <person name="Rouze P."/>
            <person name="Ryaboy D."/>
            <person name="Schmutz J."/>
            <person name="Schrader J."/>
            <person name="Segerman B."/>
            <person name="Shin H."/>
            <person name="Siddiqui A."/>
            <person name="Sterky F."/>
            <person name="Terry A."/>
            <person name="Tsai C.J."/>
            <person name="Uberbacher E."/>
            <person name="Unneberg P."/>
            <person name="Vahala J."/>
            <person name="Wall K."/>
            <person name="Wessler S."/>
            <person name="Yang G."/>
            <person name="Yin T."/>
            <person name="Douglas C."/>
            <person name="Marra M."/>
            <person name="Sandberg G."/>
            <person name="Van de Peer Y."/>
            <person name="Rokhsar D."/>
        </authorList>
    </citation>
    <scope>NUCLEOTIDE SEQUENCE [LARGE SCALE GENOMIC DNA]</scope>
    <source>
        <strain evidence="1">Nisqually-1</strain>
    </source>
</reference>
<protein>
    <submittedName>
        <fullName evidence="1">Uncharacterized protein</fullName>
    </submittedName>
</protein>